<dbReference type="Gene3D" id="3.60.21.10">
    <property type="match status" value="1"/>
</dbReference>
<name>A0ABR6CPU2_9BACI</name>
<evidence type="ECO:0000259" key="4">
    <source>
        <dbReference type="Pfam" id="PF02872"/>
    </source>
</evidence>
<keyword evidence="6" id="KW-1185">Reference proteome</keyword>
<gene>
    <name evidence="5" type="ORF">HNP81_001652</name>
</gene>
<dbReference type="GO" id="GO:0008663">
    <property type="term" value="F:2',3'-cyclic-nucleotide 2'-phosphodiesterase activity"/>
    <property type="evidence" value="ECO:0007669"/>
    <property type="project" value="UniProtKB-EC"/>
</dbReference>
<dbReference type="PRINTS" id="PR01607">
    <property type="entry name" value="APYRASEFAMLY"/>
</dbReference>
<dbReference type="PANTHER" id="PTHR11575:SF6">
    <property type="entry name" value="2',3'-CYCLIC-NUCLEOTIDE 2'-PHOSPHODIESTERASE_3'-NUCLEOTIDASE"/>
    <property type="match status" value="1"/>
</dbReference>
<evidence type="ECO:0000256" key="1">
    <source>
        <dbReference type="ARBA" id="ARBA00022729"/>
    </source>
</evidence>
<dbReference type="Pfam" id="PF02872">
    <property type="entry name" value="5_nucleotid_C"/>
    <property type="match status" value="1"/>
</dbReference>
<keyword evidence="2" id="KW-0547">Nucleotide-binding</keyword>
<dbReference type="Gene3D" id="3.90.780.10">
    <property type="entry name" value="5'-Nucleotidase, C-terminal domain"/>
    <property type="match status" value="1"/>
</dbReference>
<reference evidence="5 6" key="1">
    <citation type="submission" date="2020-08" db="EMBL/GenBank/DDBJ databases">
        <title>Genomic Encyclopedia of Type Strains, Phase IV (KMG-IV): sequencing the most valuable type-strain genomes for metagenomic binning, comparative biology and taxonomic classification.</title>
        <authorList>
            <person name="Goeker M."/>
        </authorList>
    </citation>
    <scope>NUCLEOTIDE SEQUENCE [LARGE SCALE GENOMIC DNA]</scope>
    <source>
        <strain evidence="5 6">DSM 105481</strain>
    </source>
</reference>
<accession>A0ABR6CPU2</accession>
<evidence type="ECO:0000313" key="5">
    <source>
        <dbReference type="EMBL" id="MBA9026367.1"/>
    </source>
</evidence>
<feature type="domain" description="Calcineurin-like phosphoesterase" evidence="3">
    <location>
        <begin position="8"/>
        <end position="234"/>
    </location>
</feature>
<dbReference type="PANTHER" id="PTHR11575">
    <property type="entry name" value="5'-NUCLEOTIDASE-RELATED"/>
    <property type="match status" value="1"/>
</dbReference>
<comment type="similarity">
    <text evidence="2">Belongs to the 5'-nucleotidase family.</text>
</comment>
<evidence type="ECO:0000313" key="6">
    <source>
        <dbReference type="Proteomes" id="UP000626697"/>
    </source>
</evidence>
<dbReference type="SUPFAM" id="SSF56300">
    <property type="entry name" value="Metallo-dependent phosphatases"/>
    <property type="match status" value="1"/>
</dbReference>
<dbReference type="InterPro" id="IPR006179">
    <property type="entry name" value="5_nucleotidase/apyrase"/>
</dbReference>
<dbReference type="Pfam" id="PF00149">
    <property type="entry name" value="Metallophos"/>
    <property type="match status" value="1"/>
</dbReference>
<keyword evidence="1" id="KW-0732">Signal</keyword>
<dbReference type="GO" id="GO:0008254">
    <property type="term" value="F:3'-nucleotidase activity"/>
    <property type="evidence" value="ECO:0007669"/>
    <property type="project" value="UniProtKB-EC"/>
</dbReference>
<dbReference type="EC" id="3.1.4.16" evidence="5"/>
<evidence type="ECO:0000256" key="2">
    <source>
        <dbReference type="RuleBase" id="RU362119"/>
    </source>
</evidence>
<dbReference type="InterPro" id="IPR029052">
    <property type="entry name" value="Metallo-depent_PP-like"/>
</dbReference>
<dbReference type="SUPFAM" id="SSF55816">
    <property type="entry name" value="5'-nucleotidase (syn. UDP-sugar hydrolase), C-terminal domain"/>
    <property type="match status" value="1"/>
</dbReference>
<dbReference type="InterPro" id="IPR036907">
    <property type="entry name" value="5'-Nucleotdase_C_sf"/>
</dbReference>
<keyword evidence="2 5" id="KW-0378">Hydrolase</keyword>
<dbReference type="InterPro" id="IPR008334">
    <property type="entry name" value="5'-Nucleotdase_C"/>
</dbReference>
<sequence length="516" mass="58762">MVIKQLQLLVTSDVHGYIMPTTFRRTEETLGLAKAASLIEQLRHERPSILIDNGDLLQGSPLTYYHQQFHAHEPNPIIEVANALHYDLAVFGNHEFNYGLSFLNKSIQESHFPWLTGNIVFDDGTSFTIPYMIKEIEGVRIGIVGVTTHFVPIWEDPSHIEGIQFRQAFESAKKWLEHLHHHENVDVTVLCYHGGFSHNLTTGELLEADTGENEGYQMCKELDFDIFITGHQHRDICTKAFGKSIVQPGTKGVCVAAISLDVAMENGKVISIKHEPSLHYVDQHTPINKRVVNKIERVYSLTEKWLDEPIGQIEGNMLYEDAFDVRVNKHPYIEFIQHVQMEVTNAQISCTALFNDGPGGFPPQVTMRDIVTNYIYPNTLKVLCVSGRHIVEALEQSATYFTIKNETIAVSDSFIYPKHQPYNYDMWEGIEYVMDIHSPIGQRIIEVIYQGQPLDLTASYEVVMNNYRASGGGNFSYFADCPIIKDIQIDMTELIANYFRKNPIVQATCHQNWTIL</sequence>
<dbReference type="EC" id="3.1.3.6" evidence="5"/>
<comment type="caution">
    <text evidence="5">The sequence shown here is derived from an EMBL/GenBank/DDBJ whole genome shotgun (WGS) entry which is preliminary data.</text>
</comment>
<dbReference type="RefSeq" id="WP_246399282.1">
    <property type="nucleotide sequence ID" value="NZ_JACJHX010000004.1"/>
</dbReference>
<organism evidence="5 6">
    <name type="scientific">Peribacillus huizhouensis</name>
    <dbReference type="NCBI Taxonomy" id="1501239"/>
    <lineage>
        <taxon>Bacteria</taxon>
        <taxon>Bacillati</taxon>
        <taxon>Bacillota</taxon>
        <taxon>Bacilli</taxon>
        <taxon>Bacillales</taxon>
        <taxon>Bacillaceae</taxon>
        <taxon>Peribacillus</taxon>
    </lineage>
</organism>
<evidence type="ECO:0000259" key="3">
    <source>
        <dbReference type="Pfam" id="PF00149"/>
    </source>
</evidence>
<dbReference type="Proteomes" id="UP000626697">
    <property type="component" value="Unassembled WGS sequence"/>
</dbReference>
<proteinExistence type="inferred from homology"/>
<protein>
    <submittedName>
        <fullName evidence="5">2',3'-cyclic-nucleotide 2'-phosphodiesterase/3'-nucleotidase</fullName>
        <ecNumber evidence="5">3.1.3.6</ecNumber>
        <ecNumber evidence="5">3.1.4.16</ecNumber>
    </submittedName>
</protein>
<dbReference type="InterPro" id="IPR004843">
    <property type="entry name" value="Calcineurin-like_PHP"/>
</dbReference>
<feature type="domain" description="5'-Nucleotidase C-terminal" evidence="4">
    <location>
        <begin position="310"/>
        <end position="479"/>
    </location>
</feature>
<dbReference type="EMBL" id="JACJHX010000004">
    <property type="protein sequence ID" value="MBA9026367.1"/>
    <property type="molecule type" value="Genomic_DNA"/>
</dbReference>